<dbReference type="Proteomes" id="UP000001075">
    <property type="component" value="Unassembled WGS sequence"/>
</dbReference>
<dbReference type="EMBL" id="JH039642">
    <property type="protein sequence ID" value="EGV91192.1"/>
    <property type="molecule type" value="Genomic_DNA"/>
</dbReference>
<name>G3IQ87_CRIGR</name>
<evidence type="ECO:0000313" key="2">
    <source>
        <dbReference type="Proteomes" id="UP000001075"/>
    </source>
</evidence>
<dbReference type="AlphaFoldDB" id="G3IQ87"/>
<dbReference type="InParanoid" id="G3IQ87"/>
<protein>
    <submittedName>
        <fullName evidence="1">Uncharacterized protein</fullName>
    </submittedName>
</protein>
<sequence>MARTVPRFGRGLALGRLQGPPAGKNSLMSLVHLLLLKGHPSSHLTRPPARLWRTPCAPTCLC</sequence>
<reference evidence="2" key="1">
    <citation type="journal article" date="2011" name="Nat. Biotechnol.">
        <title>The genomic sequence of the Chinese hamster ovary (CHO)-K1 cell line.</title>
        <authorList>
            <person name="Xu X."/>
            <person name="Nagarajan H."/>
            <person name="Lewis N.E."/>
            <person name="Pan S."/>
            <person name="Cai Z."/>
            <person name="Liu X."/>
            <person name="Chen W."/>
            <person name="Xie M."/>
            <person name="Wang W."/>
            <person name="Hammond S."/>
            <person name="Andersen M.R."/>
            <person name="Neff N."/>
            <person name="Passarelli B."/>
            <person name="Koh W."/>
            <person name="Fan H.C."/>
            <person name="Wang J."/>
            <person name="Gui Y."/>
            <person name="Lee K.H."/>
            <person name="Betenbaugh M.J."/>
            <person name="Quake S.R."/>
            <person name="Famili I."/>
            <person name="Palsson B.O."/>
            <person name="Wang J."/>
        </authorList>
    </citation>
    <scope>NUCLEOTIDE SEQUENCE [LARGE SCALE GENOMIC DNA]</scope>
    <source>
        <strain evidence="2">CHO K1 cell line</strain>
    </source>
</reference>
<proteinExistence type="predicted"/>
<evidence type="ECO:0000313" key="1">
    <source>
        <dbReference type="EMBL" id="EGV91192.1"/>
    </source>
</evidence>
<organism evidence="1 2">
    <name type="scientific">Cricetulus griseus</name>
    <name type="common">Chinese hamster</name>
    <name type="synonym">Cricetulus barabensis griseus</name>
    <dbReference type="NCBI Taxonomy" id="10029"/>
    <lineage>
        <taxon>Eukaryota</taxon>
        <taxon>Metazoa</taxon>
        <taxon>Chordata</taxon>
        <taxon>Craniata</taxon>
        <taxon>Vertebrata</taxon>
        <taxon>Euteleostomi</taxon>
        <taxon>Mammalia</taxon>
        <taxon>Eutheria</taxon>
        <taxon>Euarchontoglires</taxon>
        <taxon>Glires</taxon>
        <taxon>Rodentia</taxon>
        <taxon>Myomorpha</taxon>
        <taxon>Muroidea</taxon>
        <taxon>Cricetidae</taxon>
        <taxon>Cricetinae</taxon>
        <taxon>Cricetulus</taxon>
    </lineage>
</organism>
<gene>
    <name evidence="1" type="ORF">I79_026188</name>
</gene>
<accession>G3IQ87</accession>